<protein>
    <submittedName>
        <fullName evidence="1">Uncharacterized protein</fullName>
    </submittedName>
</protein>
<dbReference type="AlphaFoldDB" id="A0A059AQQ0"/>
<sequence length="31" mass="3308">FGLSAFALDSKPIANAEPNAALILLQIQFFS</sequence>
<gene>
    <name evidence="1" type="ORF">EUGRSUZ_I019232</name>
</gene>
<dbReference type="Gramene" id="KCW56173">
    <property type="protein sequence ID" value="KCW56173"/>
    <property type="gene ID" value="EUGRSUZ_I019232"/>
</dbReference>
<reference evidence="1" key="1">
    <citation type="submission" date="2013-07" db="EMBL/GenBank/DDBJ databases">
        <title>The genome of Eucalyptus grandis.</title>
        <authorList>
            <person name="Schmutz J."/>
            <person name="Hayes R."/>
            <person name="Myburg A."/>
            <person name="Tuskan G."/>
            <person name="Grattapaglia D."/>
            <person name="Rokhsar D.S."/>
        </authorList>
    </citation>
    <scope>NUCLEOTIDE SEQUENCE</scope>
    <source>
        <tissue evidence="1">Leaf extractions</tissue>
    </source>
</reference>
<dbReference type="EMBL" id="KK198761">
    <property type="protein sequence ID" value="KCW56173.1"/>
    <property type="molecule type" value="Genomic_DNA"/>
</dbReference>
<dbReference type="InParanoid" id="A0A059AQQ0"/>
<evidence type="ECO:0000313" key="1">
    <source>
        <dbReference type="EMBL" id="KCW56173.1"/>
    </source>
</evidence>
<organism evidence="1">
    <name type="scientific">Eucalyptus grandis</name>
    <name type="common">Flooded gum</name>
    <dbReference type="NCBI Taxonomy" id="71139"/>
    <lineage>
        <taxon>Eukaryota</taxon>
        <taxon>Viridiplantae</taxon>
        <taxon>Streptophyta</taxon>
        <taxon>Embryophyta</taxon>
        <taxon>Tracheophyta</taxon>
        <taxon>Spermatophyta</taxon>
        <taxon>Magnoliopsida</taxon>
        <taxon>eudicotyledons</taxon>
        <taxon>Gunneridae</taxon>
        <taxon>Pentapetalae</taxon>
        <taxon>rosids</taxon>
        <taxon>malvids</taxon>
        <taxon>Myrtales</taxon>
        <taxon>Myrtaceae</taxon>
        <taxon>Myrtoideae</taxon>
        <taxon>Eucalypteae</taxon>
        <taxon>Eucalyptus</taxon>
    </lineage>
</organism>
<proteinExistence type="predicted"/>
<name>A0A059AQQ0_EUCGR</name>
<accession>A0A059AQQ0</accession>
<feature type="non-terminal residue" evidence="1">
    <location>
        <position position="1"/>
    </location>
</feature>